<evidence type="ECO:0000313" key="7">
    <source>
        <dbReference type="Proteomes" id="UP000245430"/>
    </source>
</evidence>
<name>A0A316E9N5_9FLAO</name>
<proteinExistence type="predicted"/>
<organism evidence="6 7">
    <name type="scientific">Xanthomarina spongicola</name>
    <dbReference type="NCBI Taxonomy" id="570520"/>
    <lineage>
        <taxon>Bacteria</taxon>
        <taxon>Pseudomonadati</taxon>
        <taxon>Bacteroidota</taxon>
        <taxon>Flavobacteriia</taxon>
        <taxon>Flavobacteriales</taxon>
        <taxon>Flavobacteriaceae</taxon>
        <taxon>Xanthomarina</taxon>
    </lineage>
</organism>
<dbReference type="InterPro" id="IPR013766">
    <property type="entry name" value="Thioredoxin_domain"/>
</dbReference>
<dbReference type="InterPro" id="IPR000866">
    <property type="entry name" value="AhpC/TSA"/>
</dbReference>
<keyword evidence="7" id="KW-1185">Reference proteome</keyword>
<comment type="caution">
    <text evidence="6">The sequence shown here is derived from an EMBL/GenBank/DDBJ whole genome shotgun (WGS) entry which is preliminary data.</text>
</comment>
<dbReference type="InterPro" id="IPR025380">
    <property type="entry name" value="DUF4369"/>
</dbReference>
<dbReference type="GO" id="GO:0016491">
    <property type="term" value="F:oxidoreductase activity"/>
    <property type="evidence" value="ECO:0007669"/>
    <property type="project" value="InterPro"/>
</dbReference>
<evidence type="ECO:0000256" key="2">
    <source>
        <dbReference type="ARBA" id="ARBA00022748"/>
    </source>
</evidence>
<gene>
    <name evidence="6" type="ORF">LX78_00938</name>
</gene>
<dbReference type="EMBL" id="QGGP01000002">
    <property type="protein sequence ID" value="PWK19590.1"/>
    <property type="molecule type" value="Genomic_DNA"/>
</dbReference>
<dbReference type="PROSITE" id="PS00194">
    <property type="entry name" value="THIOREDOXIN_1"/>
    <property type="match status" value="1"/>
</dbReference>
<keyword evidence="2" id="KW-0201">Cytochrome c-type biogenesis</keyword>
<dbReference type="OrthoDB" id="1069091at2"/>
<dbReference type="PANTHER" id="PTHR42852">
    <property type="entry name" value="THIOL:DISULFIDE INTERCHANGE PROTEIN DSBE"/>
    <property type="match status" value="1"/>
</dbReference>
<dbReference type="SUPFAM" id="SSF52833">
    <property type="entry name" value="Thioredoxin-like"/>
    <property type="match status" value="1"/>
</dbReference>
<dbReference type="Proteomes" id="UP000245430">
    <property type="component" value="Unassembled WGS sequence"/>
</dbReference>
<reference evidence="6 7" key="1">
    <citation type="submission" date="2018-05" db="EMBL/GenBank/DDBJ databases">
        <title>Genomic Encyclopedia of Archaeal and Bacterial Type Strains, Phase II (KMG-II): from individual species to whole genera.</title>
        <authorList>
            <person name="Goeker M."/>
        </authorList>
    </citation>
    <scope>NUCLEOTIDE SEQUENCE [LARGE SCALE GENOMIC DNA]</scope>
    <source>
        <strain evidence="6 7">DSM 22637</strain>
    </source>
</reference>
<sequence>MLKQIIAFLFLSLTIVSCNKDQPINGYIINGTIDESLDNRNVKLMKFDDNKDNIIDSTSIQKGEITLKGTVDKPDIYYITIDGVAGNMPIIIENEKMTITFYKDSLLKSVVKGSKENDLLKIYYDDSEVLRMKNAQLGQQYRVAKESNDSLKMTEIRSAFDNMLEASNKKFIELIKSNTNLITSAAILENMLRSKQITAKNTEEIFNTFSEKVLSSRFGESIKELLAVSSTEVGNLAPNFTAPNPKGEPVSLYDIKGKVTIIDFWAAWCGPCRRENPNVVKVFEKYHDKGLEIIGVSLDGSPKQEDAKAAWIEAIEKDNLTWHQVSNLSFFNDPIAKQYNIQAIPATFILDSEGNIIAKNLRGEALDAKIAELLN</sequence>
<dbReference type="RefSeq" id="WP_109681484.1">
    <property type="nucleotide sequence ID" value="NZ_QGGP01000002.1"/>
</dbReference>
<dbReference type="Pfam" id="PF14289">
    <property type="entry name" value="DUF4369"/>
    <property type="match status" value="1"/>
</dbReference>
<dbReference type="CDD" id="cd02966">
    <property type="entry name" value="TlpA_like_family"/>
    <property type="match status" value="1"/>
</dbReference>
<dbReference type="Pfam" id="PF00578">
    <property type="entry name" value="AhpC-TSA"/>
    <property type="match status" value="1"/>
</dbReference>
<dbReference type="GO" id="GO:0016209">
    <property type="term" value="F:antioxidant activity"/>
    <property type="evidence" value="ECO:0007669"/>
    <property type="project" value="InterPro"/>
</dbReference>
<evidence type="ECO:0000313" key="6">
    <source>
        <dbReference type="EMBL" id="PWK19590.1"/>
    </source>
</evidence>
<dbReference type="AlphaFoldDB" id="A0A316E9N5"/>
<dbReference type="GO" id="GO:0030313">
    <property type="term" value="C:cell envelope"/>
    <property type="evidence" value="ECO:0007669"/>
    <property type="project" value="UniProtKB-SubCell"/>
</dbReference>
<evidence type="ECO:0000259" key="5">
    <source>
        <dbReference type="PROSITE" id="PS51352"/>
    </source>
</evidence>
<dbReference type="PROSITE" id="PS51352">
    <property type="entry name" value="THIOREDOXIN_2"/>
    <property type="match status" value="1"/>
</dbReference>
<protein>
    <submittedName>
        <fullName evidence="6">Peroxiredoxin</fullName>
    </submittedName>
</protein>
<dbReference type="InterPro" id="IPR036249">
    <property type="entry name" value="Thioredoxin-like_sf"/>
</dbReference>
<dbReference type="Gene3D" id="3.40.30.10">
    <property type="entry name" value="Glutaredoxin"/>
    <property type="match status" value="1"/>
</dbReference>
<keyword evidence="4" id="KW-0676">Redox-active center</keyword>
<dbReference type="InterPro" id="IPR017937">
    <property type="entry name" value="Thioredoxin_CS"/>
</dbReference>
<dbReference type="PROSITE" id="PS51257">
    <property type="entry name" value="PROKAR_LIPOPROTEIN"/>
    <property type="match status" value="1"/>
</dbReference>
<keyword evidence="3" id="KW-1015">Disulfide bond</keyword>
<evidence type="ECO:0000256" key="4">
    <source>
        <dbReference type="ARBA" id="ARBA00023284"/>
    </source>
</evidence>
<comment type="subcellular location">
    <subcellularLocation>
        <location evidence="1">Cell envelope</location>
    </subcellularLocation>
</comment>
<dbReference type="GO" id="GO:0017004">
    <property type="term" value="P:cytochrome complex assembly"/>
    <property type="evidence" value="ECO:0007669"/>
    <property type="project" value="UniProtKB-KW"/>
</dbReference>
<accession>A0A316E9N5</accession>
<evidence type="ECO:0000256" key="1">
    <source>
        <dbReference type="ARBA" id="ARBA00004196"/>
    </source>
</evidence>
<feature type="domain" description="Thioredoxin" evidence="5">
    <location>
        <begin position="231"/>
        <end position="375"/>
    </location>
</feature>
<evidence type="ECO:0000256" key="3">
    <source>
        <dbReference type="ARBA" id="ARBA00023157"/>
    </source>
</evidence>
<dbReference type="InterPro" id="IPR050553">
    <property type="entry name" value="Thioredoxin_ResA/DsbE_sf"/>
</dbReference>
<dbReference type="PANTHER" id="PTHR42852:SF6">
    <property type="entry name" value="THIOL:DISULFIDE INTERCHANGE PROTEIN DSBE"/>
    <property type="match status" value="1"/>
</dbReference>